<name>A0A3S2V2J2_9SPHI</name>
<evidence type="ECO:0000313" key="1">
    <source>
        <dbReference type="EMBL" id="RVU01570.1"/>
    </source>
</evidence>
<dbReference type="RefSeq" id="WP_127703942.1">
    <property type="nucleotide sequence ID" value="NZ_SACK01000002.1"/>
</dbReference>
<comment type="caution">
    <text evidence="1">The sequence shown here is derived from an EMBL/GenBank/DDBJ whole genome shotgun (WGS) entry which is preliminary data.</text>
</comment>
<sequence length="100" mass="11650">MIVYNETAIVEEASAPEWLSWMQQVHIPNVMATGFFTSYQVLNVMDSPNEGVTYCVQYHARNMDDFQDFYTGHLQGLQQIQQNQFENKFVLFSTIMQTVD</sequence>
<dbReference type="EMBL" id="SACK01000002">
    <property type="protein sequence ID" value="RVU01570.1"/>
    <property type="molecule type" value="Genomic_DNA"/>
</dbReference>
<reference evidence="1 2" key="1">
    <citation type="submission" date="2019-01" db="EMBL/GenBank/DDBJ databases">
        <authorList>
            <person name="Chen W.-M."/>
        </authorList>
    </citation>
    <scope>NUCLEOTIDE SEQUENCE [LARGE SCALE GENOMIC DNA]</scope>
    <source>
        <strain evidence="1 2">YBJ-36</strain>
    </source>
</reference>
<proteinExistence type="predicted"/>
<protein>
    <submittedName>
        <fullName evidence="1">DUF4286 family protein</fullName>
    </submittedName>
</protein>
<evidence type="ECO:0000313" key="2">
    <source>
        <dbReference type="Proteomes" id="UP000282759"/>
    </source>
</evidence>
<dbReference type="Pfam" id="PF14114">
    <property type="entry name" value="DUF4286"/>
    <property type="match status" value="1"/>
</dbReference>
<gene>
    <name evidence="1" type="ORF">EOD41_06280</name>
</gene>
<accession>A0A3S2V2J2</accession>
<organism evidence="1 2">
    <name type="scientific">Mucilaginibacter limnophilus</name>
    <dbReference type="NCBI Taxonomy" id="1932778"/>
    <lineage>
        <taxon>Bacteria</taxon>
        <taxon>Pseudomonadati</taxon>
        <taxon>Bacteroidota</taxon>
        <taxon>Sphingobacteriia</taxon>
        <taxon>Sphingobacteriales</taxon>
        <taxon>Sphingobacteriaceae</taxon>
        <taxon>Mucilaginibacter</taxon>
    </lineage>
</organism>
<keyword evidence="2" id="KW-1185">Reference proteome</keyword>
<dbReference type="AlphaFoldDB" id="A0A3S2V2J2"/>
<dbReference type="OrthoDB" id="1121837at2"/>
<dbReference type="InterPro" id="IPR025563">
    <property type="entry name" value="DUF4286"/>
</dbReference>
<dbReference type="Proteomes" id="UP000282759">
    <property type="component" value="Unassembled WGS sequence"/>
</dbReference>